<comment type="caution">
    <text evidence="2">The sequence shown here is derived from an EMBL/GenBank/DDBJ whole genome shotgun (WGS) entry which is preliminary data.</text>
</comment>
<keyword evidence="3" id="KW-1185">Reference proteome</keyword>
<accession>A0AAE0Y649</accession>
<reference evidence="2" key="1">
    <citation type="journal article" date="2023" name="G3 (Bethesda)">
        <title>A reference genome for the long-term kleptoplast-retaining sea slug Elysia crispata morphotype clarki.</title>
        <authorList>
            <person name="Eastman K.E."/>
            <person name="Pendleton A.L."/>
            <person name="Shaikh M.A."/>
            <person name="Suttiyut T."/>
            <person name="Ogas R."/>
            <person name="Tomko P."/>
            <person name="Gavelis G."/>
            <person name="Widhalm J.R."/>
            <person name="Wisecaver J.H."/>
        </authorList>
    </citation>
    <scope>NUCLEOTIDE SEQUENCE</scope>
    <source>
        <strain evidence="2">ECLA1</strain>
    </source>
</reference>
<dbReference type="AlphaFoldDB" id="A0AAE0Y649"/>
<organism evidence="2 3">
    <name type="scientific">Elysia crispata</name>
    <name type="common">lettuce slug</name>
    <dbReference type="NCBI Taxonomy" id="231223"/>
    <lineage>
        <taxon>Eukaryota</taxon>
        <taxon>Metazoa</taxon>
        <taxon>Spiralia</taxon>
        <taxon>Lophotrochozoa</taxon>
        <taxon>Mollusca</taxon>
        <taxon>Gastropoda</taxon>
        <taxon>Heterobranchia</taxon>
        <taxon>Euthyneura</taxon>
        <taxon>Panpulmonata</taxon>
        <taxon>Sacoglossa</taxon>
        <taxon>Placobranchoidea</taxon>
        <taxon>Plakobranchidae</taxon>
        <taxon>Elysia</taxon>
    </lineage>
</organism>
<evidence type="ECO:0000313" key="2">
    <source>
        <dbReference type="EMBL" id="KAK3733392.1"/>
    </source>
</evidence>
<dbReference type="EMBL" id="JAWDGP010006902">
    <property type="protein sequence ID" value="KAK3733392.1"/>
    <property type="molecule type" value="Genomic_DNA"/>
</dbReference>
<proteinExistence type="predicted"/>
<dbReference type="Proteomes" id="UP001283361">
    <property type="component" value="Unassembled WGS sequence"/>
</dbReference>
<sequence>MRSRKLLDGDFSGCTHRSSADRVGRAYHCGELEAPGPPQVLLLLMLLITPSQCPQISSQPGSMGAADIRSECTQLAAGGLRPLAVGGSGREKSTTNWGISGTHQTMGSARGTGSAATDIETGTLVKPEHIAQEKCSVTLQA</sequence>
<evidence type="ECO:0000313" key="3">
    <source>
        <dbReference type="Proteomes" id="UP001283361"/>
    </source>
</evidence>
<name>A0AAE0Y649_9GAST</name>
<feature type="compositionally biased region" description="Polar residues" evidence="1">
    <location>
        <begin position="94"/>
        <end position="107"/>
    </location>
</feature>
<evidence type="ECO:0000256" key="1">
    <source>
        <dbReference type="SAM" id="MobiDB-lite"/>
    </source>
</evidence>
<gene>
    <name evidence="2" type="ORF">RRG08_004818</name>
</gene>
<feature type="region of interest" description="Disordered" evidence="1">
    <location>
        <begin position="83"/>
        <end position="115"/>
    </location>
</feature>
<protein>
    <submittedName>
        <fullName evidence="2">Uncharacterized protein</fullName>
    </submittedName>
</protein>